<evidence type="ECO:0000313" key="11">
    <source>
        <dbReference type="Proteomes" id="UP000828251"/>
    </source>
</evidence>
<feature type="transmembrane region" description="Helical" evidence="9">
    <location>
        <begin position="141"/>
        <end position="162"/>
    </location>
</feature>
<feature type="transmembrane region" description="Helical" evidence="9">
    <location>
        <begin position="16"/>
        <end position="36"/>
    </location>
</feature>
<evidence type="ECO:0000256" key="8">
    <source>
        <dbReference type="ARBA" id="ARBA00023136"/>
    </source>
</evidence>
<dbReference type="GO" id="GO:0051119">
    <property type="term" value="F:sugar transmembrane transporter activity"/>
    <property type="evidence" value="ECO:0007669"/>
    <property type="project" value="InterPro"/>
</dbReference>
<reference evidence="10 11" key="1">
    <citation type="journal article" date="2021" name="Plant Biotechnol. J.">
        <title>Multi-omics assisted identification of the key and species-specific regulatory components of drought-tolerant mechanisms in Gossypium stocksii.</title>
        <authorList>
            <person name="Yu D."/>
            <person name="Ke L."/>
            <person name="Zhang D."/>
            <person name="Wu Y."/>
            <person name="Sun Y."/>
            <person name="Mei J."/>
            <person name="Sun J."/>
            <person name="Sun Y."/>
        </authorList>
    </citation>
    <scope>NUCLEOTIDE SEQUENCE [LARGE SCALE GENOMIC DNA]</scope>
    <source>
        <strain evidence="11">cv. E1</strain>
        <tissue evidence="10">Leaf</tissue>
    </source>
</reference>
<dbReference type="GO" id="GO:0012505">
    <property type="term" value="C:endomembrane system"/>
    <property type="evidence" value="ECO:0007669"/>
    <property type="project" value="UniProtKB-SubCell"/>
</dbReference>
<proteinExistence type="inferred from homology"/>
<evidence type="ECO:0000256" key="4">
    <source>
        <dbReference type="ARBA" id="ARBA00022597"/>
    </source>
</evidence>
<dbReference type="FunFam" id="1.20.1280.290:FF:000002">
    <property type="entry name" value="Bidirectional sugar transporter SWEET"/>
    <property type="match status" value="1"/>
</dbReference>
<keyword evidence="3 9" id="KW-0813">Transport</keyword>
<dbReference type="AlphaFoldDB" id="A0A9D3UP01"/>
<organism evidence="10 11">
    <name type="scientific">Gossypium stocksii</name>
    <dbReference type="NCBI Taxonomy" id="47602"/>
    <lineage>
        <taxon>Eukaryota</taxon>
        <taxon>Viridiplantae</taxon>
        <taxon>Streptophyta</taxon>
        <taxon>Embryophyta</taxon>
        <taxon>Tracheophyta</taxon>
        <taxon>Spermatophyta</taxon>
        <taxon>Magnoliopsida</taxon>
        <taxon>eudicotyledons</taxon>
        <taxon>Gunneridae</taxon>
        <taxon>Pentapetalae</taxon>
        <taxon>rosids</taxon>
        <taxon>malvids</taxon>
        <taxon>Malvales</taxon>
        <taxon>Malvaceae</taxon>
        <taxon>Malvoideae</taxon>
        <taxon>Gossypium</taxon>
    </lineage>
</organism>
<feature type="transmembrane region" description="Helical" evidence="9">
    <location>
        <begin position="48"/>
        <end position="68"/>
    </location>
</feature>
<protein>
    <recommendedName>
        <fullName evidence="9">Bidirectional sugar transporter SWEET</fullName>
    </recommendedName>
</protein>
<sequence length="241" mass="26634">MSLTVISSVYEVCSDAAGIAGNIFAFGLFLSPIPTFRRIIRNGSTEQFSGMPYIYALLNCLICLWYGFPVISPGIILVATVNSIGAVFQLIYIIIFIAYAEKPMKLKMLGSLVSVFAVFASIVFVSLQFLDSSSRQLFVGYLSVASLISMFASPLLIINLVIKMRSVEYMPFSLSLATFLMSLAFFVYGLLKHDPFIYAPNGIGTVLGTVQLALYAYFKRASQEELRHPLIVPSKRVEIRA</sequence>
<dbReference type="OrthoDB" id="409725at2759"/>
<evidence type="ECO:0000256" key="1">
    <source>
        <dbReference type="ARBA" id="ARBA00004127"/>
    </source>
</evidence>
<dbReference type="EMBL" id="JAIQCV010000011">
    <property type="protein sequence ID" value="KAH1048480.1"/>
    <property type="molecule type" value="Genomic_DNA"/>
</dbReference>
<dbReference type="GO" id="GO:0005886">
    <property type="term" value="C:plasma membrane"/>
    <property type="evidence" value="ECO:0007669"/>
    <property type="project" value="UniProtKB-SubCell"/>
</dbReference>
<dbReference type="Proteomes" id="UP000828251">
    <property type="component" value="Unassembled WGS sequence"/>
</dbReference>
<dbReference type="Pfam" id="PF03083">
    <property type="entry name" value="MtN3_slv"/>
    <property type="match status" value="2"/>
</dbReference>
<evidence type="ECO:0000256" key="5">
    <source>
        <dbReference type="ARBA" id="ARBA00022692"/>
    </source>
</evidence>
<keyword evidence="7 9" id="KW-1133">Transmembrane helix</keyword>
<dbReference type="InterPro" id="IPR047664">
    <property type="entry name" value="SWEET"/>
</dbReference>
<keyword evidence="4 9" id="KW-0762">Sugar transport</keyword>
<keyword evidence="5 9" id="KW-0812">Transmembrane</keyword>
<dbReference type="Gene3D" id="1.20.1280.290">
    <property type="match status" value="2"/>
</dbReference>
<keyword evidence="11" id="KW-1185">Reference proteome</keyword>
<evidence type="ECO:0000256" key="3">
    <source>
        <dbReference type="ARBA" id="ARBA00022448"/>
    </source>
</evidence>
<comment type="caution">
    <text evidence="10">The sequence shown here is derived from an EMBL/GenBank/DDBJ whole genome shotgun (WGS) entry which is preliminary data.</text>
</comment>
<dbReference type="InterPro" id="IPR004316">
    <property type="entry name" value="SWEET_rpt"/>
</dbReference>
<accession>A0A9D3UP01</accession>
<feature type="transmembrane region" description="Helical" evidence="9">
    <location>
        <begin position="74"/>
        <end position="97"/>
    </location>
</feature>
<keyword evidence="8 9" id="KW-0472">Membrane</keyword>
<evidence type="ECO:0000256" key="7">
    <source>
        <dbReference type="ARBA" id="ARBA00022989"/>
    </source>
</evidence>
<comment type="function">
    <text evidence="9">Mediates both low-affinity uptake and efflux of sugar across the membrane.</text>
</comment>
<dbReference type="FunFam" id="1.20.1280.290:FF:000001">
    <property type="entry name" value="Bidirectional sugar transporter SWEET"/>
    <property type="match status" value="1"/>
</dbReference>
<dbReference type="PANTHER" id="PTHR10791:SF57">
    <property type="entry name" value="BIDIRECTIONAL SUGAR TRANSPORTER SWEET2A"/>
    <property type="match status" value="1"/>
</dbReference>
<dbReference type="PANTHER" id="PTHR10791">
    <property type="entry name" value="RAG1-ACTIVATING PROTEIN 1"/>
    <property type="match status" value="1"/>
</dbReference>
<evidence type="ECO:0000256" key="9">
    <source>
        <dbReference type="RuleBase" id="RU910715"/>
    </source>
</evidence>
<name>A0A9D3UP01_9ROSI</name>
<comment type="similarity">
    <text evidence="2 9">Belongs to the SWEET sugar transporter family.</text>
</comment>
<evidence type="ECO:0000256" key="6">
    <source>
        <dbReference type="ARBA" id="ARBA00022737"/>
    </source>
</evidence>
<feature type="transmembrane region" description="Helical" evidence="9">
    <location>
        <begin position="197"/>
        <end position="218"/>
    </location>
</feature>
<dbReference type="GO" id="GO:0051260">
    <property type="term" value="P:protein homooligomerization"/>
    <property type="evidence" value="ECO:0007669"/>
    <property type="project" value="UniProtKB-ARBA"/>
</dbReference>
<evidence type="ECO:0000256" key="2">
    <source>
        <dbReference type="ARBA" id="ARBA00007809"/>
    </source>
</evidence>
<gene>
    <name evidence="10" type="ORF">J1N35_039264</name>
</gene>
<feature type="transmembrane region" description="Helical" evidence="9">
    <location>
        <begin position="109"/>
        <end position="129"/>
    </location>
</feature>
<feature type="transmembrane region" description="Helical" evidence="9">
    <location>
        <begin position="169"/>
        <end position="191"/>
    </location>
</feature>
<evidence type="ECO:0000313" key="10">
    <source>
        <dbReference type="EMBL" id="KAH1048480.1"/>
    </source>
</evidence>
<comment type="subcellular location">
    <subcellularLocation>
        <location evidence="9">Cell membrane</location>
        <topology evidence="9">Multi-pass membrane protein</topology>
    </subcellularLocation>
    <subcellularLocation>
        <location evidence="1">Endomembrane system</location>
        <topology evidence="1">Multi-pass membrane protein</topology>
    </subcellularLocation>
</comment>
<keyword evidence="6" id="KW-0677">Repeat</keyword>